<dbReference type="GeneID" id="7829237"/>
<organism evidence="1 2">
    <name type="scientific">Tetrahymena thermophila (strain SB210)</name>
    <dbReference type="NCBI Taxonomy" id="312017"/>
    <lineage>
        <taxon>Eukaryota</taxon>
        <taxon>Sar</taxon>
        <taxon>Alveolata</taxon>
        <taxon>Ciliophora</taxon>
        <taxon>Intramacronucleata</taxon>
        <taxon>Oligohymenophorea</taxon>
        <taxon>Hymenostomatida</taxon>
        <taxon>Tetrahymenina</taxon>
        <taxon>Tetrahymenidae</taxon>
        <taxon>Tetrahymena</taxon>
    </lineage>
</organism>
<proteinExistence type="predicted"/>
<name>A4VDF5_TETTS</name>
<keyword evidence="2" id="KW-1185">Reference proteome</keyword>
<dbReference type="SUPFAM" id="SSF50978">
    <property type="entry name" value="WD40 repeat-like"/>
    <property type="match status" value="1"/>
</dbReference>
<dbReference type="InterPro" id="IPR015943">
    <property type="entry name" value="WD40/YVTN_repeat-like_dom_sf"/>
</dbReference>
<reference evidence="2" key="1">
    <citation type="journal article" date="2006" name="PLoS Biol.">
        <title>Macronuclear genome sequence of the ciliate Tetrahymena thermophila, a model eukaryote.</title>
        <authorList>
            <person name="Eisen J.A."/>
            <person name="Coyne R.S."/>
            <person name="Wu M."/>
            <person name="Wu D."/>
            <person name="Thiagarajan M."/>
            <person name="Wortman J.R."/>
            <person name="Badger J.H."/>
            <person name="Ren Q."/>
            <person name="Amedeo P."/>
            <person name="Jones K.M."/>
            <person name="Tallon L.J."/>
            <person name="Delcher A.L."/>
            <person name="Salzberg S.L."/>
            <person name="Silva J.C."/>
            <person name="Haas B.J."/>
            <person name="Majoros W.H."/>
            <person name="Farzad M."/>
            <person name="Carlton J.M."/>
            <person name="Smith R.K. Jr."/>
            <person name="Garg J."/>
            <person name="Pearlman R.E."/>
            <person name="Karrer K.M."/>
            <person name="Sun L."/>
            <person name="Manning G."/>
            <person name="Elde N.C."/>
            <person name="Turkewitz A.P."/>
            <person name="Asai D.J."/>
            <person name="Wilkes D.E."/>
            <person name="Wang Y."/>
            <person name="Cai H."/>
            <person name="Collins K."/>
            <person name="Stewart B.A."/>
            <person name="Lee S.R."/>
            <person name="Wilamowska K."/>
            <person name="Weinberg Z."/>
            <person name="Ruzzo W.L."/>
            <person name="Wloga D."/>
            <person name="Gaertig J."/>
            <person name="Frankel J."/>
            <person name="Tsao C.-C."/>
            <person name="Gorovsky M.A."/>
            <person name="Keeling P.J."/>
            <person name="Waller R.F."/>
            <person name="Patron N.J."/>
            <person name="Cherry J.M."/>
            <person name="Stover N.A."/>
            <person name="Krieger C.J."/>
            <person name="del Toro C."/>
            <person name="Ryder H.F."/>
            <person name="Williamson S.C."/>
            <person name="Barbeau R.A."/>
            <person name="Hamilton E.P."/>
            <person name="Orias E."/>
        </authorList>
    </citation>
    <scope>NUCLEOTIDE SEQUENCE [LARGE SCALE GENOMIC DNA]</scope>
    <source>
        <strain evidence="2">SB210</strain>
    </source>
</reference>
<dbReference type="AlphaFoldDB" id="A4VDF5"/>
<dbReference type="CDD" id="cd19756">
    <property type="entry name" value="Bbox2"/>
    <property type="match status" value="1"/>
</dbReference>
<evidence type="ECO:0000313" key="1">
    <source>
        <dbReference type="EMBL" id="EDK31564.2"/>
    </source>
</evidence>
<dbReference type="OrthoDB" id="10563488at2759"/>
<evidence type="ECO:0000313" key="2">
    <source>
        <dbReference type="Proteomes" id="UP000009168"/>
    </source>
</evidence>
<dbReference type="InParanoid" id="A4VDF5"/>
<dbReference type="RefSeq" id="XP_001470878.2">
    <property type="nucleotide sequence ID" value="XM_001470828.2"/>
</dbReference>
<accession>A4VDF5</accession>
<dbReference type="Proteomes" id="UP000009168">
    <property type="component" value="Unassembled WGS sequence"/>
</dbReference>
<dbReference type="InterPro" id="IPR036322">
    <property type="entry name" value="WD40_repeat_dom_sf"/>
</dbReference>
<protein>
    <submittedName>
        <fullName evidence="1">Uncharacterized protein</fullName>
    </submittedName>
</protein>
<sequence>MSLSEIDDLYYQKKIDKQISNISISFTNQYIIKKQIQNYSYNMSFTEAFGVAQSEKKIKKIISEDTLNMKLDQLIVKQHQSQKNYLDSDSQSSGFFSSEDEIQKKSHYKNCLTHKQEKLTLMCSDLYCQKKGPICHVCLLEDHSDHLEKTGDLDYYLRQIDSYLKQHKVGQSKQEDINDILIDFKFLIDQQKKKITLLLQQIDDQAKAFIQQIKENSEKDTAQIIHVINRIQDDQNKMTTSTYIKEIGDLTQYFEFYSQTKQIYRKEVMRELFLNKIQNMINEKTDIIYQNIHGIYKSLYKILDTLNEVQIQKHKIQDFPKINLEQIEKQQRIKIAHLNWIRNVITFEMTDYEIDKLGIRNEIIDNVCIVSCSDDMTIKFWVNYAGEGPYNFRVLKEISQAHDKEIFVMRVQLMNNISKKKLIQTCLECSNILLTGQNGKIKIWNWVLGKCVNEIQTRSQFLNDFILLENPQSRLVCNSGGKNLIVLIDWAIFDGLTIRTIHPKENGREIVSLCRIERKSSAINKNINIIKKKIDAFHQQILEENKQGRKKQQNQIEEDNLDENEDANGDLFAVCFAGENGVVKVYNQNGDCLNTLERKDPDWSVCFESMKVLKYYPKATFGENQTYALVTASDSSTLSVYTNREVFKKEKAHEGMIRGLCVWEVRDGLNLRNIILTAGDQDVLIKMWEGVDGQLLRSINASQSGLRWRSLTCYQPKKLDKQNGTKQSDQYYIIFGSKHGTIYIFGASK</sequence>
<gene>
    <name evidence="1" type="ORF">TTHERM_00133758</name>
</gene>
<dbReference type="Gene3D" id="2.130.10.10">
    <property type="entry name" value="YVTN repeat-like/Quinoprotein amine dehydrogenase"/>
    <property type="match status" value="2"/>
</dbReference>
<dbReference type="KEGG" id="tet:TTHERM_00133758"/>
<dbReference type="EMBL" id="GG662639">
    <property type="protein sequence ID" value="EDK31564.2"/>
    <property type="molecule type" value="Genomic_DNA"/>
</dbReference>
<dbReference type="HOGENOM" id="CLU_1075539_0_0_1"/>
<dbReference type="eggNOG" id="ENOG502T1VX">
    <property type="taxonomic scope" value="Eukaryota"/>
</dbReference>